<reference evidence="1" key="1">
    <citation type="submission" date="2023-01" db="EMBL/GenBank/DDBJ databases">
        <title>Colletotrichum chrysophilum M932 genome sequence.</title>
        <authorList>
            <person name="Baroncelli R."/>
        </authorList>
    </citation>
    <scope>NUCLEOTIDE SEQUENCE</scope>
    <source>
        <strain evidence="1">M932</strain>
    </source>
</reference>
<organism evidence="1 2">
    <name type="scientific">Colletotrichum chrysophilum</name>
    <dbReference type="NCBI Taxonomy" id="1836956"/>
    <lineage>
        <taxon>Eukaryota</taxon>
        <taxon>Fungi</taxon>
        <taxon>Dikarya</taxon>
        <taxon>Ascomycota</taxon>
        <taxon>Pezizomycotina</taxon>
        <taxon>Sordariomycetes</taxon>
        <taxon>Hypocreomycetidae</taxon>
        <taxon>Glomerellales</taxon>
        <taxon>Glomerellaceae</taxon>
        <taxon>Colletotrichum</taxon>
        <taxon>Colletotrichum gloeosporioides species complex</taxon>
    </lineage>
</organism>
<keyword evidence="2" id="KW-1185">Reference proteome</keyword>
<accession>A0AAD9A1W5</accession>
<protein>
    <submittedName>
        <fullName evidence="1">Uncharacterized protein</fullName>
    </submittedName>
</protein>
<proteinExistence type="predicted"/>
<gene>
    <name evidence="1" type="ORF">CCHR01_17481</name>
</gene>
<name>A0AAD9A1W5_9PEZI</name>
<dbReference type="AlphaFoldDB" id="A0AAD9A1W5"/>
<dbReference type="EMBL" id="JAQOWY010000616">
    <property type="protein sequence ID" value="KAK1839901.1"/>
    <property type="molecule type" value="Genomic_DNA"/>
</dbReference>
<evidence type="ECO:0000313" key="2">
    <source>
        <dbReference type="Proteomes" id="UP001243330"/>
    </source>
</evidence>
<dbReference type="Proteomes" id="UP001243330">
    <property type="component" value="Unassembled WGS sequence"/>
</dbReference>
<evidence type="ECO:0000313" key="1">
    <source>
        <dbReference type="EMBL" id="KAK1839901.1"/>
    </source>
</evidence>
<comment type="caution">
    <text evidence="1">The sequence shown here is derived from an EMBL/GenBank/DDBJ whole genome shotgun (WGS) entry which is preliminary data.</text>
</comment>
<sequence length="88" mass="8766">MEHVDGAYGNSLFADAIGSAEAAATLAVDLANAALAGSQLAALRGRVNAKRAGGGEGGEGSDEEDLEVHGDGVLVVFGLKIVFLVAIQ</sequence>